<evidence type="ECO:0000256" key="1">
    <source>
        <dbReference type="SAM" id="MobiDB-lite"/>
    </source>
</evidence>
<sequence>MDDRRPGRSCTVNSRAAQSDTSGPPGPTTLPRHVVNLGDGPLPGRLDGTRACWMKSGSDGSVSLRPIWSVTWNTSMSQPPSEEM</sequence>
<evidence type="ECO:0000313" key="2">
    <source>
        <dbReference type="EMBL" id="JAE32977.1"/>
    </source>
</evidence>
<reference evidence="2" key="2">
    <citation type="journal article" date="2015" name="Data Brief">
        <title>Shoot transcriptome of the giant reed, Arundo donax.</title>
        <authorList>
            <person name="Barrero R.A."/>
            <person name="Guerrero F.D."/>
            <person name="Moolhuijzen P."/>
            <person name="Goolsby J.A."/>
            <person name="Tidwell J."/>
            <person name="Bellgard S.E."/>
            <person name="Bellgard M.I."/>
        </authorList>
    </citation>
    <scope>NUCLEOTIDE SEQUENCE</scope>
    <source>
        <tissue evidence="2">Shoot tissue taken approximately 20 cm above the soil surface</tissue>
    </source>
</reference>
<feature type="region of interest" description="Disordered" evidence="1">
    <location>
        <begin position="1"/>
        <end position="34"/>
    </location>
</feature>
<feature type="compositionally biased region" description="Polar residues" evidence="1">
    <location>
        <begin position="10"/>
        <end position="22"/>
    </location>
</feature>
<proteinExistence type="predicted"/>
<protein>
    <submittedName>
        <fullName evidence="2">Uncharacterized protein</fullName>
    </submittedName>
</protein>
<dbReference type="EMBL" id="GBRH01164919">
    <property type="protein sequence ID" value="JAE32977.1"/>
    <property type="molecule type" value="Transcribed_RNA"/>
</dbReference>
<name>A0A0A9H893_ARUDO</name>
<organism evidence="2">
    <name type="scientific">Arundo donax</name>
    <name type="common">Giant reed</name>
    <name type="synonym">Donax arundinaceus</name>
    <dbReference type="NCBI Taxonomy" id="35708"/>
    <lineage>
        <taxon>Eukaryota</taxon>
        <taxon>Viridiplantae</taxon>
        <taxon>Streptophyta</taxon>
        <taxon>Embryophyta</taxon>
        <taxon>Tracheophyta</taxon>
        <taxon>Spermatophyta</taxon>
        <taxon>Magnoliopsida</taxon>
        <taxon>Liliopsida</taxon>
        <taxon>Poales</taxon>
        <taxon>Poaceae</taxon>
        <taxon>PACMAD clade</taxon>
        <taxon>Arundinoideae</taxon>
        <taxon>Arundineae</taxon>
        <taxon>Arundo</taxon>
    </lineage>
</organism>
<dbReference type="AlphaFoldDB" id="A0A0A9H893"/>
<accession>A0A0A9H893</accession>
<reference evidence="2" key="1">
    <citation type="submission" date="2014-09" db="EMBL/GenBank/DDBJ databases">
        <authorList>
            <person name="Magalhaes I.L.F."/>
            <person name="Oliveira U."/>
            <person name="Santos F.R."/>
            <person name="Vidigal T.H.D.A."/>
            <person name="Brescovit A.D."/>
            <person name="Santos A.J."/>
        </authorList>
    </citation>
    <scope>NUCLEOTIDE SEQUENCE</scope>
    <source>
        <tissue evidence="2">Shoot tissue taken approximately 20 cm above the soil surface</tissue>
    </source>
</reference>